<dbReference type="InterPro" id="IPR008927">
    <property type="entry name" value="6-PGluconate_DH-like_C_sf"/>
</dbReference>
<comment type="caution">
    <text evidence="4">The sequence shown here is derived from an EMBL/GenBank/DDBJ whole genome shotgun (WGS) entry which is preliminary data.</text>
</comment>
<dbReference type="GO" id="GO:0016491">
    <property type="term" value="F:oxidoreductase activity"/>
    <property type="evidence" value="ECO:0007669"/>
    <property type="project" value="UniProtKB-KW"/>
</dbReference>
<dbReference type="SUPFAM" id="SSF48179">
    <property type="entry name" value="6-phosphogluconate dehydrogenase C-terminal domain-like"/>
    <property type="match status" value="1"/>
</dbReference>
<dbReference type="InterPro" id="IPR013131">
    <property type="entry name" value="Mannitol_DH_N"/>
</dbReference>
<protein>
    <submittedName>
        <fullName evidence="4">Mannitol dehydrogenase family protein</fullName>
        <ecNumber evidence="4">1.1.1.-</ecNumber>
    </submittedName>
</protein>
<accession>A0ABW0Q789</accession>
<dbReference type="InterPro" id="IPR050988">
    <property type="entry name" value="Mannitol_DH/Oxidoreductase"/>
</dbReference>
<evidence type="ECO:0000259" key="2">
    <source>
        <dbReference type="Pfam" id="PF01232"/>
    </source>
</evidence>
<evidence type="ECO:0000313" key="4">
    <source>
        <dbReference type="EMBL" id="MFC5519512.1"/>
    </source>
</evidence>
<dbReference type="EMBL" id="JBHSMX010000003">
    <property type="protein sequence ID" value="MFC5519512.1"/>
    <property type="molecule type" value="Genomic_DNA"/>
</dbReference>
<name>A0ABW0Q789_9BURK</name>
<keyword evidence="5" id="KW-1185">Reference proteome</keyword>
<evidence type="ECO:0000313" key="5">
    <source>
        <dbReference type="Proteomes" id="UP001596084"/>
    </source>
</evidence>
<dbReference type="InterPro" id="IPR013118">
    <property type="entry name" value="Mannitol_DH_C"/>
</dbReference>
<dbReference type="InterPro" id="IPR036291">
    <property type="entry name" value="NAD(P)-bd_dom_sf"/>
</dbReference>
<dbReference type="RefSeq" id="WP_068831748.1">
    <property type="nucleotide sequence ID" value="NZ_JBHSMX010000003.1"/>
</dbReference>
<dbReference type="Gene3D" id="1.10.1040.10">
    <property type="entry name" value="N-(1-d-carboxylethyl)-l-norvaline Dehydrogenase, domain 2"/>
    <property type="match status" value="1"/>
</dbReference>
<dbReference type="PANTHER" id="PTHR43362">
    <property type="entry name" value="MANNITOL DEHYDROGENASE DSF1-RELATED"/>
    <property type="match status" value="1"/>
</dbReference>
<dbReference type="InterPro" id="IPR000669">
    <property type="entry name" value="Mannitol_DH"/>
</dbReference>
<evidence type="ECO:0000259" key="3">
    <source>
        <dbReference type="Pfam" id="PF08125"/>
    </source>
</evidence>
<organism evidence="4 5">
    <name type="scientific">Polaromonas jejuensis</name>
    <dbReference type="NCBI Taxonomy" id="457502"/>
    <lineage>
        <taxon>Bacteria</taxon>
        <taxon>Pseudomonadati</taxon>
        <taxon>Pseudomonadota</taxon>
        <taxon>Betaproteobacteria</taxon>
        <taxon>Burkholderiales</taxon>
        <taxon>Comamonadaceae</taxon>
        <taxon>Polaromonas</taxon>
    </lineage>
</organism>
<dbReference type="InterPro" id="IPR013328">
    <property type="entry name" value="6PGD_dom2"/>
</dbReference>
<dbReference type="PRINTS" id="PR00084">
    <property type="entry name" value="MTLDHDRGNASE"/>
</dbReference>
<dbReference type="PANTHER" id="PTHR43362:SF1">
    <property type="entry name" value="MANNITOL DEHYDROGENASE 2-RELATED"/>
    <property type="match status" value="1"/>
</dbReference>
<dbReference type="Gene3D" id="3.40.50.720">
    <property type="entry name" value="NAD(P)-binding Rossmann-like Domain"/>
    <property type="match status" value="1"/>
</dbReference>
<sequence length="478" mass="51110">MRALSQASLDELKAATPGKQASLQLPHYDRQQMAVGVVHLGLGAFHRAHQALVFDALLAKGDARWGVLGVGMHSTALADALAPQDGLYTVQVASAAGRRWQIAGAVRQTCVAAREPQQVIAAIAAPSTRWVTLTVTEKAYGPELATLLVKGLAARRAAGLGGLTLASCDNLTGNGHKLRQLCLAAAQQSDADLATWITARCTFPNSMVDRIVPAATLQHRADAAEATGLDDACALGTESFWEWVIERDFADPLDAGVLASAGVTVVDEVLPFEQAKLCMLNGSHTAIALMGAVMSLPTVADCVAHPDIHWYVHELMTGVMMPQLRRPDLPAYRDALLERFANPDLRHKVHQIASDSSLKIPLRWLGTVKARLASGQQVEPLAFASAVWMRYLLAEDDQGRPYAISDPLGDRLQALAQQHRGDAAGTVQAMLALPSVWGNALPANPQWTSRVTFWLERIQAVGVAGALSQLRAAQATSP</sequence>
<evidence type="ECO:0000256" key="1">
    <source>
        <dbReference type="ARBA" id="ARBA00023002"/>
    </source>
</evidence>
<dbReference type="Pfam" id="PF01232">
    <property type="entry name" value="Mannitol_dh"/>
    <property type="match status" value="1"/>
</dbReference>
<dbReference type="EC" id="1.1.1.-" evidence="4"/>
<feature type="domain" description="Mannitol dehydrogenase N-terminal" evidence="2">
    <location>
        <begin position="36"/>
        <end position="249"/>
    </location>
</feature>
<dbReference type="SUPFAM" id="SSF51735">
    <property type="entry name" value="NAD(P)-binding Rossmann-fold domains"/>
    <property type="match status" value="1"/>
</dbReference>
<reference evidence="5" key="1">
    <citation type="journal article" date="2019" name="Int. J. Syst. Evol. Microbiol.">
        <title>The Global Catalogue of Microorganisms (GCM) 10K type strain sequencing project: providing services to taxonomists for standard genome sequencing and annotation.</title>
        <authorList>
            <consortium name="The Broad Institute Genomics Platform"/>
            <consortium name="The Broad Institute Genome Sequencing Center for Infectious Disease"/>
            <person name="Wu L."/>
            <person name="Ma J."/>
        </authorList>
    </citation>
    <scope>NUCLEOTIDE SEQUENCE [LARGE SCALE GENOMIC DNA]</scope>
    <source>
        <strain evidence="5">CGMCC 4.7277</strain>
    </source>
</reference>
<keyword evidence="1 4" id="KW-0560">Oxidoreductase</keyword>
<feature type="domain" description="Mannitol dehydrogenase C-terminal" evidence="3">
    <location>
        <begin position="269"/>
        <end position="458"/>
    </location>
</feature>
<dbReference type="Proteomes" id="UP001596084">
    <property type="component" value="Unassembled WGS sequence"/>
</dbReference>
<proteinExistence type="predicted"/>
<dbReference type="Pfam" id="PF08125">
    <property type="entry name" value="Mannitol_dh_C"/>
    <property type="match status" value="1"/>
</dbReference>
<gene>
    <name evidence="4" type="ORF">ACFPP7_01105</name>
</gene>